<accession>A0A223V2L4</accession>
<protein>
    <submittedName>
        <fullName evidence="1">Globin</fullName>
    </submittedName>
</protein>
<evidence type="ECO:0000313" key="1">
    <source>
        <dbReference type="EMBL" id="ASV29673.1"/>
    </source>
</evidence>
<dbReference type="EMBL" id="CP022957">
    <property type="protein sequence ID" value="ASV29673.1"/>
    <property type="molecule type" value="Genomic_DNA"/>
</dbReference>
<dbReference type="OrthoDB" id="25954at2"/>
<dbReference type="Proteomes" id="UP000215244">
    <property type="component" value="Chromosome"/>
</dbReference>
<sequence length="131" mass="15629">MVNKPELKNRKDIAHLVSIFYEKVRKDATLAPIFNGIITDWDAHLEILTDFWESQLFMKRKYIGDPIKAHQKTDDFMGNTMTMEHFGIWLNLWFATLDELFSGETVWIAKNRARKMNTMLFMKIYEHRNSK</sequence>
<keyword evidence="2" id="KW-1185">Reference proteome</keyword>
<dbReference type="InterPro" id="IPR012292">
    <property type="entry name" value="Globin/Proto"/>
</dbReference>
<dbReference type="RefSeq" id="WP_094996297.1">
    <property type="nucleotide sequence ID" value="NZ_BMJL01000001.1"/>
</dbReference>
<reference evidence="1 2" key="1">
    <citation type="submission" date="2017-08" db="EMBL/GenBank/DDBJ databases">
        <title>The complete genome sequence of Maribacter sp. B1, isolated from deep-sea sediment.</title>
        <authorList>
            <person name="Wu Y.-H."/>
            <person name="Cheng H."/>
            <person name="Xu X.-W."/>
        </authorList>
    </citation>
    <scope>NUCLEOTIDE SEQUENCE [LARGE SCALE GENOMIC DNA]</scope>
    <source>
        <strain evidence="1 2">B1</strain>
    </source>
</reference>
<gene>
    <name evidence="1" type="ORF">CJ263_05280</name>
</gene>
<dbReference type="GO" id="GO:0019825">
    <property type="term" value="F:oxygen binding"/>
    <property type="evidence" value="ECO:0007669"/>
    <property type="project" value="InterPro"/>
</dbReference>
<organism evidence="1 2">
    <name type="scientific">Maribacter cobaltidurans</name>
    <dbReference type="NCBI Taxonomy" id="1178778"/>
    <lineage>
        <taxon>Bacteria</taxon>
        <taxon>Pseudomonadati</taxon>
        <taxon>Bacteroidota</taxon>
        <taxon>Flavobacteriia</taxon>
        <taxon>Flavobacteriales</taxon>
        <taxon>Flavobacteriaceae</taxon>
        <taxon>Maribacter</taxon>
    </lineage>
</organism>
<evidence type="ECO:0000313" key="2">
    <source>
        <dbReference type="Proteomes" id="UP000215244"/>
    </source>
</evidence>
<dbReference type="CDD" id="cd08916">
    <property type="entry name" value="TrHb3_P"/>
    <property type="match status" value="1"/>
</dbReference>
<dbReference type="KEGG" id="marb:CJ263_05280"/>
<name>A0A223V2L4_9FLAO</name>
<dbReference type="Gene3D" id="1.10.490.10">
    <property type="entry name" value="Globins"/>
    <property type="match status" value="1"/>
</dbReference>
<dbReference type="AlphaFoldDB" id="A0A223V2L4"/>
<dbReference type="SUPFAM" id="SSF46458">
    <property type="entry name" value="Globin-like"/>
    <property type="match status" value="1"/>
</dbReference>
<dbReference type="InterPro" id="IPR009050">
    <property type="entry name" value="Globin-like_sf"/>
</dbReference>
<proteinExistence type="predicted"/>
<dbReference type="GO" id="GO:0020037">
    <property type="term" value="F:heme binding"/>
    <property type="evidence" value="ECO:0007669"/>
    <property type="project" value="InterPro"/>
</dbReference>